<evidence type="ECO:0000313" key="2">
    <source>
        <dbReference type="EMBL" id="QJA84167.1"/>
    </source>
</evidence>
<accession>A0A6M3KPZ8</accession>
<organism evidence="2">
    <name type="scientific">viral metagenome</name>
    <dbReference type="NCBI Taxonomy" id="1070528"/>
    <lineage>
        <taxon>unclassified sequences</taxon>
        <taxon>metagenomes</taxon>
        <taxon>organismal metagenomes</taxon>
    </lineage>
</organism>
<reference evidence="2" key="1">
    <citation type="submission" date="2020-03" db="EMBL/GenBank/DDBJ databases">
        <title>The deep terrestrial virosphere.</title>
        <authorList>
            <person name="Holmfeldt K."/>
            <person name="Nilsson E."/>
            <person name="Simone D."/>
            <person name="Lopez-Fernandez M."/>
            <person name="Wu X."/>
            <person name="de Brujin I."/>
            <person name="Lundin D."/>
            <person name="Andersson A."/>
            <person name="Bertilsson S."/>
            <person name="Dopson M."/>
        </authorList>
    </citation>
    <scope>NUCLEOTIDE SEQUENCE</scope>
    <source>
        <strain evidence="2">MM415A00216</strain>
        <strain evidence="1">MM415B00427</strain>
    </source>
</reference>
<dbReference type="EMBL" id="MT142525">
    <property type="protein sequence ID" value="QJA84167.1"/>
    <property type="molecule type" value="Genomic_DNA"/>
</dbReference>
<gene>
    <name evidence="2" type="ORF">MM415A00216_0011</name>
    <name evidence="1" type="ORF">MM415B00427_0040</name>
</gene>
<proteinExistence type="predicted"/>
<name>A0A6M3KPZ8_9ZZZZ</name>
<sequence>MASNGMKTHRFNGKQYRIILADDLDGFCETSEAVGYCWLTVNRSLSKRIGLETVIHEALHACDPSASEKKVKTIAADIARFLWRLGYRKRKEE</sequence>
<evidence type="ECO:0000313" key="1">
    <source>
        <dbReference type="EMBL" id="QJA65186.1"/>
    </source>
</evidence>
<dbReference type="AlphaFoldDB" id="A0A6M3KPZ8"/>
<protein>
    <submittedName>
        <fullName evidence="2">Uncharacterized protein</fullName>
    </submittedName>
</protein>
<dbReference type="EMBL" id="MT141533">
    <property type="protein sequence ID" value="QJA65186.1"/>
    <property type="molecule type" value="Genomic_DNA"/>
</dbReference>